<evidence type="ECO:0000313" key="3">
    <source>
        <dbReference type="Proteomes" id="UP000234323"/>
    </source>
</evidence>
<sequence>MKLSAPEDLDHLWTCPYIIPDASPRLIFHKLMLSFHDKCIALFSDVSPLSDQFLLEFSALDCWDFTTPSLPCLWLARGLLPADLVQLLQQFYSKKKIFEALSSLLLDFQEHLYWDIWMPRNVFFHLWLDSQEHVPKNTRSSVSSSLSSSIPSSSTSGLSLATVSQDS</sequence>
<evidence type="ECO:0000256" key="1">
    <source>
        <dbReference type="SAM" id="MobiDB-lite"/>
    </source>
</evidence>
<evidence type="ECO:0000313" key="2">
    <source>
        <dbReference type="EMBL" id="PKY61527.1"/>
    </source>
</evidence>
<dbReference type="AlphaFoldDB" id="A0A2I1HRN8"/>
<reference evidence="2 3" key="1">
    <citation type="submission" date="2015-10" db="EMBL/GenBank/DDBJ databases">
        <title>Genome analyses suggest a sexual origin of heterokaryosis in a supposedly ancient asexual fungus.</title>
        <authorList>
            <person name="Ropars J."/>
            <person name="Sedzielewska K."/>
            <person name="Noel J."/>
            <person name="Charron P."/>
            <person name="Farinelli L."/>
            <person name="Marton T."/>
            <person name="Kruger M."/>
            <person name="Pelin A."/>
            <person name="Brachmann A."/>
            <person name="Corradi N."/>
        </authorList>
    </citation>
    <scope>NUCLEOTIDE SEQUENCE [LARGE SCALE GENOMIC DNA]</scope>
    <source>
        <strain evidence="2 3">A4</strain>
    </source>
</reference>
<name>A0A2I1HRN8_9GLOM</name>
<comment type="caution">
    <text evidence="2">The sequence shown here is derived from an EMBL/GenBank/DDBJ whole genome shotgun (WGS) entry which is preliminary data.</text>
</comment>
<feature type="compositionally biased region" description="Low complexity" evidence="1">
    <location>
        <begin position="140"/>
        <end position="160"/>
    </location>
</feature>
<feature type="non-terminal residue" evidence="2">
    <location>
        <position position="167"/>
    </location>
</feature>
<gene>
    <name evidence="2" type="ORF">RhiirA4_486617</name>
</gene>
<keyword evidence="3" id="KW-1185">Reference proteome</keyword>
<dbReference type="EMBL" id="LLXI01005474">
    <property type="protein sequence ID" value="PKY61527.1"/>
    <property type="molecule type" value="Genomic_DNA"/>
</dbReference>
<organism evidence="2 3">
    <name type="scientific">Rhizophagus irregularis</name>
    <dbReference type="NCBI Taxonomy" id="588596"/>
    <lineage>
        <taxon>Eukaryota</taxon>
        <taxon>Fungi</taxon>
        <taxon>Fungi incertae sedis</taxon>
        <taxon>Mucoromycota</taxon>
        <taxon>Glomeromycotina</taxon>
        <taxon>Glomeromycetes</taxon>
        <taxon>Glomerales</taxon>
        <taxon>Glomeraceae</taxon>
        <taxon>Rhizophagus</taxon>
    </lineage>
</organism>
<dbReference type="VEuPathDB" id="FungiDB:FUN_023883"/>
<proteinExistence type="predicted"/>
<protein>
    <submittedName>
        <fullName evidence="2">Uncharacterized protein</fullName>
    </submittedName>
</protein>
<dbReference type="Proteomes" id="UP000234323">
    <property type="component" value="Unassembled WGS sequence"/>
</dbReference>
<accession>A0A2I1HRN8</accession>
<feature type="region of interest" description="Disordered" evidence="1">
    <location>
        <begin position="139"/>
        <end position="167"/>
    </location>
</feature>